<name>A0AAD4R5I9_9BILA</name>
<dbReference type="AlphaFoldDB" id="A0AAD4R5I9"/>
<dbReference type="EMBL" id="JAKKPZ010000024">
    <property type="protein sequence ID" value="KAI1710832.1"/>
    <property type="molecule type" value="Genomic_DNA"/>
</dbReference>
<keyword evidence="2" id="KW-1185">Reference proteome</keyword>
<gene>
    <name evidence="1" type="ORF">DdX_10533</name>
</gene>
<sequence>MIPSFLRMQKWREPFVISNRLPKIILMGASATNGDASEMSPTNVGKQQMLPLPSRRIQILDRLWRFGSLAKGKRSD</sequence>
<evidence type="ECO:0000313" key="1">
    <source>
        <dbReference type="EMBL" id="KAI1710832.1"/>
    </source>
</evidence>
<accession>A0AAD4R5I9</accession>
<protein>
    <submittedName>
        <fullName evidence="1">Uncharacterized protein</fullName>
    </submittedName>
</protein>
<dbReference type="Proteomes" id="UP001201812">
    <property type="component" value="Unassembled WGS sequence"/>
</dbReference>
<evidence type="ECO:0000313" key="2">
    <source>
        <dbReference type="Proteomes" id="UP001201812"/>
    </source>
</evidence>
<proteinExistence type="predicted"/>
<reference evidence="1" key="1">
    <citation type="submission" date="2022-01" db="EMBL/GenBank/DDBJ databases">
        <title>Genome Sequence Resource for Two Populations of Ditylenchus destructor, the Migratory Endoparasitic Phytonematode.</title>
        <authorList>
            <person name="Zhang H."/>
            <person name="Lin R."/>
            <person name="Xie B."/>
        </authorList>
    </citation>
    <scope>NUCLEOTIDE SEQUENCE</scope>
    <source>
        <strain evidence="1">BazhouSP</strain>
    </source>
</reference>
<organism evidence="1 2">
    <name type="scientific">Ditylenchus destructor</name>
    <dbReference type="NCBI Taxonomy" id="166010"/>
    <lineage>
        <taxon>Eukaryota</taxon>
        <taxon>Metazoa</taxon>
        <taxon>Ecdysozoa</taxon>
        <taxon>Nematoda</taxon>
        <taxon>Chromadorea</taxon>
        <taxon>Rhabditida</taxon>
        <taxon>Tylenchina</taxon>
        <taxon>Tylenchomorpha</taxon>
        <taxon>Sphaerularioidea</taxon>
        <taxon>Anguinidae</taxon>
        <taxon>Anguininae</taxon>
        <taxon>Ditylenchus</taxon>
    </lineage>
</organism>
<comment type="caution">
    <text evidence="1">The sequence shown here is derived from an EMBL/GenBank/DDBJ whole genome shotgun (WGS) entry which is preliminary data.</text>
</comment>